<name>A0ABU8B4G8_9BRAD</name>
<dbReference type="PANTHER" id="PTHR43883">
    <property type="entry name" value="SLR0207 PROTEIN"/>
    <property type="match status" value="1"/>
</dbReference>
<dbReference type="InterPro" id="IPR052732">
    <property type="entry name" value="Cell-binding_unc_protein"/>
</dbReference>
<dbReference type="Proteomes" id="UP001364224">
    <property type="component" value="Unassembled WGS sequence"/>
</dbReference>
<dbReference type="SUPFAM" id="SSF56091">
    <property type="entry name" value="DNA ligase/mRNA capping enzyme, catalytic domain"/>
    <property type="match status" value="1"/>
</dbReference>
<dbReference type="EMBL" id="JAZHRV010000001">
    <property type="protein sequence ID" value="MEH2553385.1"/>
    <property type="molecule type" value="Genomic_DNA"/>
</dbReference>
<dbReference type="InterPro" id="IPR021122">
    <property type="entry name" value="RNA_ligase_dom_REL/Rnl2"/>
</dbReference>
<keyword evidence="3" id="KW-1185">Reference proteome</keyword>
<dbReference type="PANTHER" id="PTHR43883:SF1">
    <property type="entry name" value="GLUCONOKINASE"/>
    <property type="match status" value="1"/>
</dbReference>
<evidence type="ECO:0000313" key="2">
    <source>
        <dbReference type="EMBL" id="MEH2553385.1"/>
    </source>
</evidence>
<evidence type="ECO:0000313" key="3">
    <source>
        <dbReference type="Proteomes" id="UP001364224"/>
    </source>
</evidence>
<feature type="domain" description="RNA ligase" evidence="1">
    <location>
        <begin position="48"/>
        <end position="235"/>
    </location>
</feature>
<protein>
    <recommendedName>
        <fullName evidence="1">RNA ligase domain-containing protein</fullName>
    </recommendedName>
</protein>
<proteinExistence type="predicted"/>
<dbReference type="RefSeq" id="WP_334477853.1">
    <property type="nucleotide sequence ID" value="NZ_JAZHRV010000001.1"/>
</dbReference>
<dbReference type="Gene3D" id="3.30.470.30">
    <property type="entry name" value="DNA ligase/mRNA capping enzyme"/>
    <property type="match status" value="1"/>
</dbReference>
<dbReference type="Pfam" id="PF09414">
    <property type="entry name" value="RNA_ligase"/>
    <property type="match status" value="1"/>
</dbReference>
<gene>
    <name evidence="2" type="ORF">V1286_000914</name>
</gene>
<accession>A0ABU8B4G8</accession>
<organism evidence="2 3">
    <name type="scientific">Bradyrhizobium algeriense</name>
    <dbReference type="NCBI Taxonomy" id="634784"/>
    <lineage>
        <taxon>Bacteria</taxon>
        <taxon>Pseudomonadati</taxon>
        <taxon>Pseudomonadota</taxon>
        <taxon>Alphaproteobacteria</taxon>
        <taxon>Hyphomicrobiales</taxon>
        <taxon>Nitrobacteraceae</taxon>
        <taxon>Bradyrhizobium</taxon>
    </lineage>
</organism>
<sequence length="282" mass="31253">MPAGTVWKGMHAILKYPRTRHLAGSALQKGDEDDRLSMASLKGRDLLFVWEEKADGANAGLSFAPAEGDMVLQSRGHSLNGGSRERQFDMYKAWAQTFESDFRDALGKRYVLYGEWMAAKHSAAYDNLPHLLLTYDLYDRERNVFLSTKARASVLDGLPIVPVHVVHEGWVADRDVPKLVRNSVYKTPNWRESLKTAATAAGVDPARALAETDDTDLSEGVYLKVENERGETLERGKFVRAAFVQHILDSGSHWASRPIIENRLAPGVDLFAHPGAIAKAAP</sequence>
<evidence type="ECO:0000259" key="1">
    <source>
        <dbReference type="Pfam" id="PF09414"/>
    </source>
</evidence>
<comment type="caution">
    <text evidence="2">The sequence shown here is derived from an EMBL/GenBank/DDBJ whole genome shotgun (WGS) entry which is preliminary data.</text>
</comment>
<reference evidence="2 3" key="1">
    <citation type="submission" date="2024-02" db="EMBL/GenBank/DDBJ databases">
        <title>Adaptive strategies in a cosmopolitan and abundant soil bacterium.</title>
        <authorList>
            <person name="Carini P."/>
        </authorList>
    </citation>
    <scope>NUCLEOTIDE SEQUENCE [LARGE SCALE GENOMIC DNA]</scope>
    <source>
        <strain evidence="2 3">AZCC 1608</strain>
    </source>
</reference>